<evidence type="ECO:0000313" key="1">
    <source>
        <dbReference type="EMBL" id="SVB70011.1"/>
    </source>
</evidence>
<dbReference type="InterPro" id="IPR036052">
    <property type="entry name" value="TrpB-like_PALP_sf"/>
</dbReference>
<evidence type="ECO:0008006" key="2">
    <source>
        <dbReference type="Google" id="ProtNLM"/>
    </source>
</evidence>
<proteinExistence type="predicted"/>
<gene>
    <name evidence="1" type="ORF">METZ01_LOCUS222865</name>
</gene>
<accession>A0A382G744</accession>
<name>A0A382G744_9ZZZZ</name>
<organism evidence="1">
    <name type="scientific">marine metagenome</name>
    <dbReference type="NCBI Taxonomy" id="408172"/>
    <lineage>
        <taxon>unclassified sequences</taxon>
        <taxon>metagenomes</taxon>
        <taxon>ecological metagenomes</taxon>
    </lineage>
</organism>
<sequence>MSIAYDDVVNAQKAQGDVIRKTSLTFSDTFTEITGSTVYLKNEFEQKTGSFKLR</sequence>
<feature type="non-terminal residue" evidence="1">
    <location>
        <position position="54"/>
    </location>
</feature>
<dbReference type="EMBL" id="UINC01053467">
    <property type="protein sequence ID" value="SVB70011.1"/>
    <property type="molecule type" value="Genomic_DNA"/>
</dbReference>
<protein>
    <recommendedName>
        <fullName evidence="2">Tryptophan synthase beta chain-like PALP domain-containing protein</fullName>
    </recommendedName>
</protein>
<dbReference type="AlphaFoldDB" id="A0A382G744"/>
<dbReference type="Gene3D" id="3.40.50.1100">
    <property type="match status" value="1"/>
</dbReference>
<dbReference type="SUPFAM" id="SSF53686">
    <property type="entry name" value="Tryptophan synthase beta subunit-like PLP-dependent enzymes"/>
    <property type="match status" value="1"/>
</dbReference>
<reference evidence="1" key="1">
    <citation type="submission" date="2018-05" db="EMBL/GenBank/DDBJ databases">
        <authorList>
            <person name="Lanie J.A."/>
            <person name="Ng W.-L."/>
            <person name="Kazmierczak K.M."/>
            <person name="Andrzejewski T.M."/>
            <person name="Davidsen T.M."/>
            <person name="Wayne K.J."/>
            <person name="Tettelin H."/>
            <person name="Glass J.I."/>
            <person name="Rusch D."/>
            <person name="Podicherti R."/>
            <person name="Tsui H.-C.T."/>
            <person name="Winkler M.E."/>
        </authorList>
    </citation>
    <scope>NUCLEOTIDE SEQUENCE</scope>
</reference>